<feature type="transmembrane region" description="Helical" evidence="1">
    <location>
        <begin position="108"/>
        <end position="129"/>
    </location>
</feature>
<dbReference type="Pfam" id="PF04892">
    <property type="entry name" value="VanZ"/>
    <property type="match status" value="1"/>
</dbReference>
<reference evidence="3 4" key="1">
    <citation type="submission" date="2020-04" db="EMBL/GenBank/DDBJ databases">
        <authorList>
            <person name="Klaysubun C."/>
            <person name="Duangmal K."/>
            <person name="Lipun K."/>
        </authorList>
    </citation>
    <scope>NUCLEOTIDE SEQUENCE [LARGE SCALE GENOMIC DNA]</scope>
    <source>
        <strain evidence="3 4">DSM 45300</strain>
    </source>
</reference>
<dbReference type="InterPro" id="IPR053150">
    <property type="entry name" value="Teicoplanin_resist-assoc"/>
</dbReference>
<comment type="caution">
    <text evidence="3">The sequence shown here is derived from an EMBL/GenBank/DDBJ whole genome shotgun (WGS) entry which is preliminary data.</text>
</comment>
<dbReference type="RefSeq" id="WP_169409569.1">
    <property type="nucleotide sequence ID" value="NZ_JAAXKZ010000001.1"/>
</dbReference>
<feature type="transmembrane region" description="Helical" evidence="1">
    <location>
        <begin position="309"/>
        <end position="342"/>
    </location>
</feature>
<dbReference type="InterPro" id="IPR006976">
    <property type="entry name" value="VanZ-like"/>
</dbReference>
<dbReference type="EMBL" id="JAAXKZ010000001">
    <property type="protein sequence ID" value="NMH90078.1"/>
    <property type="molecule type" value="Genomic_DNA"/>
</dbReference>
<keyword evidence="1" id="KW-0472">Membrane</keyword>
<keyword evidence="1" id="KW-1133">Transmembrane helix</keyword>
<evidence type="ECO:0000256" key="1">
    <source>
        <dbReference type="SAM" id="Phobius"/>
    </source>
</evidence>
<dbReference type="AlphaFoldDB" id="A0A848DBV4"/>
<dbReference type="PANTHER" id="PTHR36834:SF1">
    <property type="entry name" value="INTEGRAL MEMBRANE PROTEIN"/>
    <property type="match status" value="1"/>
</dbReference>
<dbReference type="Proteomes" id="UP000586918">
    <property type="component" value="Unassembled WGS sequence"/>
</dbReference>
<feature type="transmembrane region" description="Helical" evidence="1">
    <location>
        <begin position="41"/>
        <end position="61"/>
    </location>
</feature>
<feature type="transmembrane region" description="Helical" evidence="1">
    <location>
        <begin position="263"/>
        <end position="288"/>
    </location>
</feature>
<feature type="transmembrane region" description="Helical" evidence="1">
    <location>
        <begin position="6"/>
        <end position="29"/>
    </location>
</feature>
<name>A0A848DBV4_9PSEU</name>
<evidence type="ECO:0000259" key="2">
    <source>
        <dbReference type="Pfam" id="PF04892"/>
    </source>
</evidence>
<proteinExistence type="predicted"/>
<evidence type="ECO:0000313" key="3">
    <source>
        <dbReference type="EMBL" id="NMH90078.1"/>
    </source>
</evidence>
<keyword evidence="1" id="KW-0812">Transmembrane</keyword>
<protein>
    <submittedName>
        <fullName evidence="3">VanZ family protein</fullName>
    </submittedName>
</protein>
<feature type="transmembrane region" description="Helical" evidence="1">
    <location>
        <begin position="172"/>
        <end position="192"/>
    </location>
</feature>
<feature type="transmembrane region" description="Helical" evidence="1">
    <location>
        <begin position="213"/>
        <end position="243"/>
    </location>
</feature>
<feature type="transmembrane region" description="Helical" evidence="1">
    <location>
        <begin position="136"/>
        <end position="160"/>
    </location>
</feature>
<feature type="domain" description="VanZ-like" evidence="2">
    <location>
        <begin position="49"/>
        <end position="189"/>
    </location>
</feature>
<sequence length="379" mass="39299">MSVRVLPAFVAVVLGGLLATALLVPYVAVSFRRRGTLGAGHVMLAGAALVYGLALLAYVLLPLPHADAAFCTRDAWLVEPQLRPLQFLRDIRNEQAGSGFHALMASPAVQQVAFNVVLFLPFGALVRYLGKRSVILTTAAGAVVSLLIEVTQLTGIWGAYPCPYRLFDVDDLLANSAGAMLGALAAPLLRLVPGQRVTAPPSAPRPVTTRRRLLGMVCDVLVVQLTGSALVMGVSAVLLLAGVPFGGPGELDWPGAAGDVVGWWLPTVLFLFVVPLAGDGATIGQKVVLLRPLGPDGRAPSRRRRLVRATVGSGGILVLQGIGGVGSVLAFLLAVATVVAAWRTDGHRGLSGIAAGVQVVDNRSSVASTATADTARAEN</sequence>
<keyword evidence="4" id="KW-1185">Reference proteome</keyword>
<accession>A0A848DBV4</accession>
<evidence type="ECO:0000313" key="4">
    <source>
        <dbReference type="Proteomes" id="UP000586918"/>
    </source>
</evidence>
<dbReference type="PANTHER" id="PTHR36834">
    <property type="entry name" value="MEMBRANE PROTEIN-RELATED"/>
    <property type="match status" value="1"/>
</dbReference>
<organism evidence="3 4">
    <name type="scientific">Pseudonocardia bannensis</name>
    <dbReference type="NCBI Taxonomy" id="630973"/>
    <lineage>
        <taxon>Bacteria</taxon>
        <taxon>Bacillati</taxon>
        <taxon>Actinomycetota</taxon>
        <taxon>Actinomycetes</taxon>
        <taxon>Pseudonocardiales</taxon>
        <taxon>Pseudonocardiaceae</taxon>
        <taxon>Pseudonocardia</taxon>
    </lineage>
</organism>
<gene>
    <name evidence="3" type="ORF">HF519_00385</name>
</gene>